<keyword evidence="4" id="KW-1185">Reference proteome</keyword>
<sequence length="194" mass="21285">MDWNTLPDNLPVPIDDGAADHLKAQHELSEIAHINLPATSGPSINIYTESFERPILLFIYPRTGQPGVPNPKGWDDIPGARGCTPELCSIKDSVQSLLQLTPSPAIFALSTQGTAYQLEVATRLGLPYPILSDEGLELTRALHLPSFEAEGETLLKRMTLLFDKGRIIGLQYPVFPSDQAAQNAKKLFDLELEP</sequence>
<feature type="domain" description="Redoxin" evidence="2">
    <location>
        <begin position="52"/>
        <end position="180"/>
    </location>
</feature>
<evidence type="ECO:0000313" key="4">
    <source>
        <dbReference type="Proteomes" id="UP000092154"/>
    </source>
</evidence>
<dbReference type="EMBL" id="KV448149">
    <property type="protein sequence ID" value="OAX42804.1"/>
    <property type="molecule type" value="Genomic_DNA"/>
</dbReference>
<gene>
    <name evidence="3" type="ORF">K503DRAFT_732912</name>
</gene>
<dbReference type="Proteomes" id="UP000092154">
    <property type="component" value="Unassembled WGS sequence"/>
</dbReference>
<dbReference type="Gene3D" id="3.40.30.10">
    <property type="entry name" value="Glutaredoxin"/>
    <property type="match status" value="1"/>
</dbReference>
<proteinExistence type="inferred from homology"/>
<accession>A0A1B7NDJ8</accession>
<dbReference type="InterPro" id="IPR036249">
    <property type="entry name" value="Thioredoxin-like_sf"/>
</dbReference>
<protein>
    <recommendedName>
        <fullName evidence="2">Redoxin domain-containing protein</fullName>
    </recommendedName>
</protein>
<comment type="similarity">
    <text evidence="1">Belongs to the peroxiredoxin family. Prx5 subfamily.</text>
</comment>
<evidence type="ECO:0000259" key="2">
    <source>
        <dbReference type="Pfam" id="PF08534"/>
    </source>
</evidence>
<dbReference type="InParanoid" id="A0A1B7NDJ8"/>
<reference evidence="3 4" key="1">
    <citation type="submission" date="2016-06" db="EMBL/GenBank/DDBJ databases">
        <title>Comparative genomics of the ectomycorrhizal sister species Rhizopogon vinicolor and Rhizopogon vesiculosus (Basidiomycota: Boletales) reveals a divergence of the mating type B locus.</title>
        <authorList>
            <consortium name="DOE Joint Genome Institute"/>
            <person name="Mujic A.B."/>
            <person name="Kuo A."/>
            <person name="Tritt A."/>
            <person name="Lipzen A."/>
            <person name="Chen C."/>
            <person name="Johnson J."/>
            <person name="Sharma A."/>
            <person name="Barry K."/>
            <person name="Grigoriev I.V."/>
            <person name="Spatafora J.W."/>
        </authorList>
    </citation>
    <scope>NUCLEOTIDE SEQUENCE [LARGE SCALE GENOMIC DNA]</scope>
    <source>
        <strain evidence="3 4">AM-OR11-026</strain>
    </source>
</reference>
<dbReference type="OrthoDB" id="338622at2759"/>
<dbReference type="GO" id="GO:0016491">
    <property type="term" value="F:oxidoreductase activity"/>
    <property type="evidence" value="ECO:0007669"/>
    <property type="project" value="InterPro"/>
</dbReference>
<dbReference type="SUPFAM" id="SSF52833">
    <property type="entry name" value="Thioredoxin-like"/>
    <property type="match status" value="1"/>
</dbReference>
<dbReference type="Pfam" id="PF08534">
    <property type="entry name" value="Redoxin"/>
    <property type="match status" value="1"/>
</dbReference>
<dbReference type="InterPro" id="IPR013740">
    <property type="entry name" value="Redoxin"/>
</dbReference>
<evidence type="ECO:0000313" key="3">
    <source>
        <dbReference type="EMBL" id="OAX42804.1"/>
    </source>
</evidence>
<evidence type="ECO:0000256" key="1">
    <source>
        <dbReference type="ARBA" id="ARBA00010505"/>
    </source>
</evidence>
<organism evidence="3 4">
    <name type="scientific">Rhizopogon vinicolor AM-OR11-026</name>
    <dbReference type="NCBI Taxonomy" id="1314800"/>
    <lineage>
        <taxon>Eukaryota</taxon>
        <taxon>Fungi</taxon>
        <taxon>Dikarya</taxon>
        <taxon>Basidiomycota</taxon>
        <taxon>Agaricomycotina</taxon>
        <taxon>Agaricomycetes</taxon>
        <taxon>Agaricomycetidae</taxon>
        <taxon>Boletales</taxon>
        <taxon>Suillineae</taxon>
        <taxon>Rhizopogonaceae</taxon>
        <taxon>Rhizopogon</taxon>
    </lineage>
</organism>
<dbReference type="STRING" id="1314800.A0A1B7NDJ8"/>
<dbReference type="AlphaFoldDB" id="A0A1B7NDJ8"/>
<name>A0A1B7NDJ8_9AGAM</name>